<dbReference type="GO" id="GO:0005524">
    <property type="term" value="F:ATP binding"/>
    <property type="evidence" value="ECO:0007669"/>
    <property type="project" value="UniProtKB-UniRule"/>
</dbReference>
<keyword evidence="9 12" id="KW-0648">Protein biosynthesis</keyword>
<feature type="binding site" evidence="12">
    <location>
        <position position="276"/>
    </location>
    <ligand>
        <name>ATP</name>
        <dbReference type="ChEBI" id="CHEBI:30616"/>
    </ligand>
</feature>
<dbReference type="InterPro" id="IPR015803">
    <property type="entry name" value="Cys-tRNA-ligase"/>
</dbReference>
<comment type="catalytic activity">
    <reaction evidence="11 12">
        <text>tRNA(Cys) + L-cysteine + ATP = L-cysteinyl-tRNA(Cys) + AMP + diphosphate</text>
        <dbReference type="Rhea" id="RHEA:17773"/>
        <dbReference type="Rhea" id="RHEA-COMP:9661"/>
        <dbReference type="Rhea" id="RHEA-COMP:9679"/>
        <dbReference type="ChEBI" id="CHEBI:30616"/>
        <dbReference type="ChEBI" id="CHEBI:33019"/>
        <dbReference type="ChEBI" id="CHEBI:35235"/>
        <dbReference type="ChEBI" id="CHEBI:78442"/>
        <dbReference type="ChEBI" id="CHEBI:78517"/>
        <dbReference type="ChEBI" id="CHEBI:456215"/>
        <dbReference type="EC" id="6.1.1.16"/>
    </reaction>
</comment>
<evidence type="ECO:0000256" key="12">
    <source>
        <dbReference type="HAMAP-Rule" id="MF_00041"/>
    </source>
</evidence>
<dbReference type="EMBL" id="KF900453">
    <property type="protein sequence ID" value="AIE95480.1"/>
    <property type="molecule type" value="Genomic_DNA"/>
</dbReference>
<keyword evidence="5 12" id="KW-0479">Metal-binding</keyword>
<proteinExistence type="inferred from homology"/>
<dbReference type="Gene3D" id="3.40.50.620">
    <property type="entry name" value="HUPs"/>
    <property type="match status" value="1"/>
</dbReference>
<dbReference type="GO" id="GO:0004817">
    <property type="term" value="F:cysteine-tRNA ligase activity"/>
    <property type="evidence" value="ECO:0007669"/>
    <property type="project" value="UniProtKB-UniRule"/>
</dbReference>
<dbReference type="AlphaFoldDB" id="A0A075FV01"/>
<dbReference type="PANTHER" id="PTHR10890:SF3">
    <property type="entry name" value="CYSTEINE--TRNA LIGASE, CYTOPLASMIC"/>
    <property type="match status" value="1"/>
</dbReference>
<gene>
    <name evidence="15" type="primary">CARS</name>
    <name evidence="12 15" type="synonym">cysS</name>
</gene>
<feature type="binding site" evidence="12">
    <location>
        <position position="240"/>
    </location>
    <ligand>
        <name>Zn(2+)</name>
        <dbReference type="ChEBI" id="CHEBI:29105"/>
    </ligand>
</feature>
<dbReference type="NCBIfam" id="TIGR00435">
    <property type="entry name" value="cysS"/>
    <property type="match status" value="1"/>
</dbReference>
<evidence type="ECO:0000256" key="3">
    <source>
        <dbReference type="ARBA" id="ARBA00022490"/>
    </source>
</evidence>
<feature type="binding site" evidence="12">
    <location>
        <position position="244"/>
    </location>
    <ligand>
        <name>Zn(2+)</name>
        <dbReference type="ChEBI" id="CHEBI:29105"/>
    </ligand>
</feature>
<evidence type="ECO:0000256" key="5">
    <source>
        <dbReference type="ARBA" id="ARBA00022723"/>
    </source>
</evidence>
<dbReference type="InterPro" id="IPR009080">
    <property type="entry name" value="tRNAsynth_Ia_anticodon-bd"/>
</dbReference>
<dbReference type="FunFam" id="3.40.50.620:FF:000009">
    <property type="entry name" value="Cysteine--tRNA ligase"/>
    <property type="match status" value="1"/>
</dbReference>
<dbReference type="GO" id="GO:0005829">
    <property type="term" value="C:cytosol"/>
    <property type="evidence" value="ECO:0007669"/>
    <property type="project" value="TreeGrafter"/>
</dbReference>
<keyword evidence="4 12" id="KW-0436">Ligase</keyword>
<protein>
    <recommendedName>
        <fullName evidence="12">Cysteine--tRNA ligase</fullName>
        <ecNumber evidence="12">6.1.1.16</ecNumber>
    </recommendedName>
    <alternativeName>
        <fullName evidence="12">Cysteinyl-tRNA synthetase</fullName>
        <shortName evidence="12">CysRS</shortName>
    </alternativeName>
</protein>
<evidence type="ECO:0000256" key="11">
    <source>
        <dbReference type="ARBA" id="ARBA00047398"/>
    </source>
</evidence>
<dbReference type="EC" id="6.1.1.16" evidence="12"/>
<evidence type="ECO:0000256" key="6">
    <source>
        <dbReference type="ARBA" id="ARBA00022741"/>
    </source>
</evidence>
<dbReference type="InterPro" id="IPR024909">
    <property type="entry name" value="Cys-tRNA/MSH_ligase"/>
</dbReference>
<keyword evidence="8 12" id="KW-0067">ATP-binding</keyword>
<dbReference type="SUPFAM" id="SSF52374">
    <property type="entry name" value="Nucleotidylyl transferase"/>
    <property type="match status" value="1"/>
</dbReference>
<dbReference type="SUPFAM" id="SSF47323">
    <property type="entry name" value="Anticodon-binding domain of a subclass of class I aminoacyl-tRNA synthetases"/>
    <property type="match status" value="1"/>
</dbReference>
<feature type="short sequence motif" description="'HIGH' region" evidence="12">
    <location>
        <begin position="37"/>
        <end position="47"/>
    </location>
</feature>
<comment type="cofactor">
    <cofactor evidence="12">
        <name>Zn(2+)</name>
        <dbReference type="ChEBI" id="CHEBI:29105"/>
    </cofactor>
    <text evidence="12">Binds 1 zinc ion per subunit.</text>
</comment>
<dbReference type="InterPro" id="IPR014729">
    <property type="entry name" value="Rossmann-like_a/b/a_fold"/>
</dbReference>
<dbReference type="PANTHER" id="PTHR10890">
    <property type="entry name" value="CYSTEINYL-TRNA SYNTHETASE"/>
    <property type="match status" value="1"/>
</dbReference>
<evidence type="ECO:0000259" key="14">
    <source>
        <dbReference type="SMART" id="SM00840"/>
    </source>
</evidence>
<evidence type="ECO:0000256" key="1">
    <source>
        <dbReference type="ARBA" id="ARBA00004496"/>
    </source>
</evidence>
<dbReference type="SMART" id="SM00840">
    <property type="entry name" value="DALR_2"/>
    <property type="match status" value="1"/>
</dbReference>
<dbReference type="GO" id="GO:0006423">
    <property type="term" value="P:cysteinyl-tRNA aminoacylation"/>
    <property type="evidence" value="ECO:0007669"/>
    <property type="project" value="UniProtKB-UniRule"/>
</dbReference>
<evidence type="ECO:0000256" key="8">
    <source>
        <dbReference type="ARBA" id="ARBA00022840"/>
    </source>
</evidence>
<dbReference type="CDD" id="cd00672">
    <property type="entry name" value="CysRS_core"/>
    <property type="match status" value="1"/>
</dbReference>
<evidence type="ECO:0000256" key="7">
    <source>
        <dbReference type="ARBA" id="ARBA00022833"/>
    </source>
</evidence>
<evidence type="ECO:0000313" key="15">
    <source>
        <dbReference type="EMBL" id="AIE95480.1"/>
    </source>
</evidence>
<dbReference type="InterPro" id="IPR032678">
    <property type="entry name" value="tRNA-synt_1_cat_dom"/>
</dbReference>
<keyword evidence="6 12" id="KW-0547">Nucleotide-binding</keyword>
<reference evidence="15" key="1">
    <citation type="journal article" date="2014" name="Genome Biol. Evol.">
        <title>Pangenome evidence for extensive interdomain horizontal transfer affecting lineage core and shell genes in uncultured planktonic thaumarchaeota and euryarchaeota.</title>
        <authorList>
            <person name="Deschamps P."/>
            <person name="Zivanovic Y."/>
            <person name="Moreira D."/>
            <person name="Rodriguez-Valera F."/>
            <person name="Lopez-Garcia P."/>
        </authorList>
    </citation>
    <scope>NUCLEOTIDE SEQUENCE</scope>
</reference>
<keyword evidence="7 12" id="KW-0862">Zinc</keyword>
<dbReference type="Pfam" id="PF09190">
    <property type="entry name" value="DALR_2"/>
    <property type="match status" value="1"/>
</dbReference>
<feature type="short sequence motif" description="'KMSKS' region" evidence="12">
    <location>
        <begin position="273"/>
        <end position="277"/>
    </location>
</feature>
<evidence type="ECO:0000256" key="10">
    <source>
        <dbReference type="ARBA" id="ARBA00023146"/>
    </source>
</evidence>
<dbReference type="PRINTS" id="PR00983">
    <property type="entry name" value="TRNASYNTHCYS"/>
</dbReference>
<dbReference type="Pfam" id="PF01406">
    <property type="entry name" value="tRNA-synt_1e"/>
    <property type="match status" value="1"/>
</dbReference>
<sequence>MSNEKKWESVQLYNTLTRTKEEFRPQDDPITIYVCGVTPYDDAHLGHAMSIIIFDTLRRYLEWRGHSIRFAYNFTDIDDKMIARASRLGIPVSELASRQIEQFQNEWNALNVRPADIHPRATEEISKMIEVIEGLISSGMAYAVSGDVYYRVNKQPNYGKLSHRNLEEMIAGSRVELNSQKEHPMDFVLWKSAKPEEPSWDSPWGKGRPGWHIECSAMSIRYLGEQIDLHGGGMDLIFPHHENEIAQSEAFTGKVPFVRHWMHNAMMQLGDEKMSKSLGNIISLREGLQQYGSDAIRLFILSSQYRSPLTYSEDALIAASRGSERLRSAAVIINGEENGHFNYQESRDRFIEAMEDDLGTAQAIATLFNLAKEINRERSKGNPAGAGAALLRELGDVLGLTFHIDQHLKTTEPLVELLINVRETLRAKQEYALGDKIRDDLADMGITLEDGQEGTIWRFTHQTTKNDGPKNDTANDSSLDTIKF</sequence>
<evidence type="ECO:0000256" key="9">
    <source>
        <dbReference type="ARBA" id="ARBA00022917"/>
    </source>
</evidence>
<accession>A0A075FV01</accession>
<comment type="similarity">
    <text evidence="2 12">Belongs to the class-I aminoacyl-tRNA synthetase family.</text>
</comment>
<organism evidence="15">
    <name type="scientific">uncultured marine group II/III euryarchaeote AD1000_66_E09</name>
    <dbReference type="NCBI Taxonomy" id="1457798"/>
    <lineage>
        <taxon>Archaea</taxon>
        <taxon>Methanobacteriati</taxon>
        <taxon>Methanobacteriota</taxon>
        <taxon>environmental samples</taxon>
    </lineage>
</organism>
<feature type="domain" description="Cysteinyl-tRNA synthetase class Ia DALR" evidence="14">
    <location>
        <begin position="349"/>
        <end position="414"/>
    </location>
</feature>
<evidence type="ECO:0000256" key="2">
    <source>
        <dbReference type="ARBA" id="ARBA00005594"/>
    </source>
</evidence>
<dbReference type="InterPro" id="IPR015273">
    <property type="entry name" value="Cys-tRNA-synt_Ia_DALR"/>
</dbReference>
<dbReference type="GO" id="GO:0008270">
    <property type="term" value="F:zinc ion binding"/>
    <property type="evidence" value="ECO:0007669"/>
    <property type="project" value="UniProtKB-UniRule"/>
</dbReference>
<feature type="region of interest" description="Disordered" evidence="13">
    <location>
        <begin position="461"/>
        <end position="484"/>
    </location>
</feature>
<evidence type="ECO:0000256" key="13">
    <source>
        <dbReference type="SAM" id="MobiDB-lite"/>
    </source>
</evidence>
<dbReference type="HAMAP" id="MF_00041">
    <property type="entry name" value="Cys_tRNA_synth"/>
    <property type="match status" value="1"/>
</dbReference>
<keyword evidence="10 12" id="KW-0030">Aminoacyl-tRNA synthetase</keyword>
<feature type="binding site" evidence="12">
    <location>
        <position position="215"/>
    </location>
    <ligand>
        <name>Zn(2+)</name>
        <dbReference type="ChEBI" id="CHEBI:29105"/>
    </ligand>
</feature>
<feature type="binding site" evidence="12">
    <location>
        <position position="35"/>
    </location>
    <ligand>
        <name>Zn(2+)</name>
        <dbReference type="ChEBI" id="CHEBI:29105"/>
    </ligand>
</feature>
<dbReference type="Gene3D" id="1.20.120.1910">
    <property type="entry name" value="Cysteine-tRNA ligase, C-terminal anti-codon recognition domain"/>
    <property type="match status" value="1"/>
</dbReference>
<comment type="subcellular location">
    <subcellularLocation>
        <location evidence="1 12">Cytoplasm</location>
    </subcellularLocation>
</comment>
<keyword evidence="3 12" id="KW-0963">Cytoplasm</keyword>
<evidence type="ECO:0000256" key="4">
    <source>
        <dbReference type="ARBA" id="ARBA00022598"/>
    </source>
</evidence>
<name>A0A075FV01_9EURY</name>